<evidence type="ECO:0000259" key="5">
    <source>
        <dbReference type="PROSITE" id="PS50824"/>
    </source>
</evidence>
<dbReference type="PANTHER" id="PTHR24103">
    <property type="entry name" value="E3 UBIQUITIN-PROTEIN LIGASE TRIM"/>
    <property type="match status" value="1"/>
</dbReference>
<feature type="domain" description="Pyrin" evidence="5">
    <location>
        <begin position="1"/>
        <end position="92"/>
    </location>
</feature>
<dbReference type="InterPro" id="IPR013320">
    <property type="entry name" value="ConA-like_dom_sf"/>
</dbReference>
<dbReference type="SMART" id="SM00589">
    <property type="entry name" value="PRY"/>
    <property type="match status" value="1"/>
</dbReference>
<dbReference type="InterPro" id="IPR003879">
    <property type="entry name" value="Butyrophylin_SPRY"/>
</dbReference>
<name>A0AAW1B584_CROAD</name>
<dbReference type="FunFam" id="2.60.120.920:FF:000004">
    <property type="entry name" value="Butyrophilin subfamily 1 member A1"/>
    <property type="match status" value="1"/>
</dbReference>
<accession>A0AAW1B584</accession>
<comment type="function">
    <text evidence="3">Neurotoxin that produces dose-dependent hypolocomotion and hyperalgesia in mice. May directly act on the central nervous system, as it is 6500-fold more potent when administered intracerebroventricularly than intraperitoneal.</text>
</comment>
<dbReference type="PRINTS" id="PR01407">
    <property type="entry name" value="BUTYPHLNCDUF"/>
</dbReference>
<keyword evidence="2" id="KW-0800">Toxin</keyword>
<dbReference type="AlphaFoldDB" id="A0AAW1B584"/>
<dbReference type="InterPro" id="IPR011029">
    <property type="entry name" value="DEATH-like_dom_sf"/>
</dbReference>
<comment type="similarity">
    <text evidence="1">Belongs to the ohanin/vespryn family.</text>
</comment>
<dbReference type="Proteomes" id="UP001474421">
    <property type="component" value="Unassembled WGS sequence"/>
</dbReference>
<proteinExistence type="inferred from homology"/>
<comment type="caution">
    <text evidence="6">The sequence shown here is derived from an EMBL/GenBank/DDBJ whole genome shotgun (WGS) entry which is preliminary data.</text>
</comment>
<evidence type="ECO:0000313" key="6">
    <source>
        <dbReference type="EMBL" id="KAK9397112.1"/>
    </source>
</evidence>
<evidence type="ECO:0000256" key="1">
    <source>
        <dbReference type="ARBA" id="ARBA00009651"/>
    </source>
</evidence>
<keyword evidence="7" id="KW-1185">Reference proteome</keyword>
<dbReference type="InterPro" id="IPR006574">
    <property type="entry name" value="PRY"/>
</dbReference>
<evidence type="ECO:0000259" key="4">
    <source>
        <dbReference type="PROSITE" id="PS50188"/>
    </source>
</evidence>
<dbReference type="InterPro" id="IPR004020">
    <property type="entry name" value="DAPIN"/>
</dbReference>
<dbReference type="SUPFAM" id="SSF49899">
    <property type="entry name" value="Concanavalin A-like lectins/glucanases"/>
    <property type="match status" value="1"/>
</dbReference>
<dbReference type="InterPro" id="IPR003877">
    <property type="entry name" value="SPRY_dom"/>
</dbReference>
<dbReference type="EMBL" id="JAOTOJ010000008">
    <property type="protein sequence ID" value="KAK9397112.1"/>
    <property type="molecule type" value="Genomic_DNA"/>
</dbReference>
<evidence type="ECO:0000256" key="2">
    <source>
        <dbReference type="ARBA" id="ARBA00022699"/>
    </source>
</evidence>
<evidence type="ECO:0000256" key="3">
    <source>
        <dbReference type="ARBA" id="ARBA00034460"/>
    </source>
</evidence>
<gene>
    <name evidence="6" type="ORF">NXF25_020473</name>
</gene>
<dbReference type="PROSITE" id="PS50824">
    <property type="entry name" value="DAPIN"/>
    <property type="match status" value="1"/>
</dbReference>
<dbReference type="InterPro" id="IPR050143">
    <property type="entry name" value="TRIM/RBCC"/>
</dbReference>
<dbReference type="InterPro" id="IPR043136">
    <property type="entry name" value="B30.2/SPRY_sf"/>
</dbReference>
<dbReference type="Pfam" id="PF13765">
    <property type="entry name" value="PRY"/>
    <property type="match status" value="1"/>
</dbReference>
<dbReference type="Pfam" id="PF02758">
    <property type="entry name" value="PYRIN"/>
    <property type="match status" value="1"/>
</dbReference>
<evidence type="ECO:0000313" key="7">
    <source>
        <dbReference type="Proteomes" id="UP001474421"/>
    </source>
</evidence>
<dbReference type="Gene3D" id="1.10.533.10">
    <property type="entry name" value="Death Domain, Fas"/>
    <property type="match status" value="1"/>
</dbReference>
<protein>
    <submittedName>
        <fullName evidence="6">Tripartite motif-containing protein 7-like</fullName>
    </submittedName>
</protein>
<dbReference type="InterPro" id="IPR001870">
    <property type="entry name" value="B30.2/SPRY"/>
</dbReference>
<dbReference type="SMART" id="SM01289">
    <property type="entry name" value="PYRIN"/>
    <property type="match status" value="1"/>
</dbReference>
<organism evidence="6 7">
    <name type="scientific">Crotalus adamanteus</name>
    <name type="common">Eastern diamondback rattlesnake</name>
    <dbReference type="NCBI Taxonomy" id="8729"/>
    <lineage>
        <taxon>Eukaryota</taxon>
        <taxon>Metazoa</taxon>
        <taxon>Chordata</taxon>
        <taxon>Craniata</taxon>
        <taxon>Vertebrata</taxon>
        <taxon>Euteleostomi</taxon>
        <taxon>Lepidosauria</taxon>
        <taxon>Squamata</taxon>
        <taxon>Bifurcata</taxon>
        <taxon>Unidentata</taxon>
        <taxon>Episquamata</taxon>
        <taxon>Toxicofera</taxon>
        <taxon>Serpentes</taxon>
        <taxon>Colubroidea</taxon>
        <taxon>Viperidae</taxon>
        <taxon>Crotalinae</taxon>
        <taxon>Crotalus</taxon>
    </lineage>
</organism>
<dbReference type="Gene3D" id="2.60.120.920">
    <property type="match status" value="1"/>
</dbReference>
<sequence>MSNTPRCKLVDYFEELNEEEFEKFKMHLEDYPVEKGYKPIRRSKTEKATHIEIARYMIEAYDDAKALKVTVSILNRINKKDLAARIQNKMPEYFLPKPSAMTKRDKKAREKKMLSNLCDKFSGIPKKVEVILDPKTAYPALILSEDQKGVHMGEHSQLLFDNPERFRFLPGVLGAEGIDSGTLEWVVEVGKAKEWAVGIARESVERKYSDDITITQGFWVLQLTQGEYQASTSPPIKLTLWKSPQRILIILKHDFDRLIFYNADSMDHIFTFNYPFSEKVFPFLLVRDKETPLKISPRTSVTRHGEEKEN</sequence>
<reference evidence="6 7" key="1">
    <citation type="journal article" date="2024" name="Proc. Natl. Acad. Sci. U.S.A.">
        <title>The genetic regulatory architecture and epigenomic basis for age-related changes in rattlesnake venom.</title>
        <authorList>
            <person name="Hogan M.P."/>
            <person name="Holding M.L."/>
            <person name="Nystrom G.S."/>
            <person name="Colston T.J."/>
            <person name="Bartlett D.A."/>
            <person name="Mason A.J."/>
            <person name="Ellsworth S.A."/>
            <person name="Rautsaw R.M."/>
            <person name="Lawrence K.C."/>
            <person name="Strickland J.L."/>
            <person name="He B."/>
            <person name="Fraser P."/>
            <person name="Margres M.J."/>
            <person name="Gilbert D.M."/>
            <person name="Gibbs H.L."/>
            <person name="Parkinson C.L."/>
            <person name="Rokyta D.R."/>
        </authorList>
    </citation>
    <scope>NUCLEOTIDE SEQUENCE [LARGE SCALE GENOMIC DNA]</scope>
    <source>
        <strain evidence="6">DRR0105</strain>
    </source>
</reference>
<dbReference type="Pfam" id="PF00622">
    <property type="entry name" value="SPRY"/>
    <property type="match status" value="1"/>
</dbReference>
<feature type="domain" description="B30.2/SPRY" evidence="4">
    <location>
        <begin position="110"/>
        <end position="302"/>
    </location>
</feature>
<keyword evidence="2" id="KW-0528">Neurotoxin</keyword>
<dbReference type="SUPFAM" id="SSF47986">
    <property type="entry name" value="DEATH domain"/>
    <property type="match status" value="1"/>
</dbReference>
<dbReference type="SMART" id="SM00449">
    <property type="entry name" value="SPRY"/>
    <property type="match status" value="1"/>
</dbReference>
<dbReference type="PROSITE" id="PS50188">
    <property type="entry name" value="B302_SPRY"/>
    <property type="match status" value="1"/>
</dbReference>